<evidence type="ECO:0000256" key="1">
    <source>
        <dbReference type="SAM" id="MobiDB-lite"/>
    </source>
</evidence>
<dbReference type="EMBL" id="CP144747">
    <property type="protein sequence ID" value="WVZ64593.1"/>
    <property type="molecule type" value="Genomic_DNA"/>
</dbReference>
<name>A0AAQ3T0V1_PASNO</name>
<reference evidence="2 3" key="1">
    <citation type="submission" date="2024-02" db="EMBL/GenBank/DDBJ databases">
        <title>High-quality chromosome-scale genome assembly of Pensacola bahiagrass (Paspalum notatum Flugge var. saurae).</title>
        <authorList>
            <person name="Vega J.M."/>
            <person name="Podio M."/>
            <person name="Orjuela J."/>
            <person name="Siena L.A."/>
            <person name="Pessino S.C."/>
            <person name="Combes M.C."/>
            <person name="Mariac C."/>
            <person name="Albertini E."/>
            <person name="Pupilli F."/>
            <person name="Ortiz J.P.A."/>
            <person name="Leblanc O."/>
        </authorList>
    </citation>
    <scope>NUCLEOTIDE SEQUENCE [LARGE SCALE GENOMIC DNA]</scope>
    <source>
        <strain evidence="2">R1</strain>
        <tissue evidence="2">Leaf</tissue>
    </source>
</reference>
<sequence>MCGGCCRRQRGGAVLAVLALAVAAAVAFLEGTARLRGGGVAARVHQVGRRRRPVPGFDVLRRRRGGGARRRRRGGGGAGGPGRPRRGRQGRAGPRDRRSQAPPAPGLRRPPAAPGVRRAGRLRPRFVAPPLLHTPRRRPRRYNIARRRRR</sequence>
<organism evidence="2 3">
    <name type="scientific">Paspalum notatum var. saurae</name>
    <dbReference type="NCBI Taxonomy" id="547442"/>
    <lineage>
        <taxon>Eukaryota</taxon>
        <taxon>Viridiplantae</taxon>
        <taxon>Streptophyta</taxon>
        <taxon>Embryophyta</taxon>
        <taxon>Tracheophyta</taxon>
        <taxon>Spermatophyta</taxon>
        <taxon>Magnoliopsida</taxon>
        <taxon>Liliopsida</taxon>
        <taxon>Poales</taxon>
        <taxon>Poaceae</taxon>
        <taxon>PACMAD clade</taxon>
        <taxon>Panicoideae</taxon>
        <taxon>Andropogonodae</taxon>
        <taxon>Paspaleae</taxon>
        <taxon>Paspalinae</taxon>
        <taxon>Paspalum</taxon>
    </lineage>
</organism>
<protein>
    <submittedName>
        <fullName evidence="2">Uncharacterized protein</fullName>
    </submittedName>
</protein>
<gene>
    <name evidence="2" type="ORF">U9M48_014088</name>
</gene>
<dbReference type="AlphaFoldDB" id="A0AAQ3T0V1"/>
<evidence type="ECO:0000313" key="3">
    <source>
        <dbReference type="Proteomes" id="UP001341281"/>
    </source>
</evidence>
<feature type="compositionally biased region" description="Low complexity" evidence="1">
    <location>
        <begin position="106"/>
        <end position="117"/>
    </location>
</feature>
<keyword evidence="3" id="KW-1185">Reference proteome</keyword>
<feature type="compositionally biased region" description="Basic residues" evidence="1">
    <location>
        <begin position="61"/>
        <end position="74"/>
    </location>
</feature>
<evidence type="ECO:0000313" key="2">
    <source>
        <dbReference type="EMBL" id="WVZ64593.1"/>
    </source>
</evidence>
<feature type="region of interest" description="Disordered" evidence="1">
    <location>
        <begin position="49"/>
        <end position="150"/>
    </location>
</feature>
<proteinExistence type="predicted"/>
<feature type="compositionally biased region" description="Basic residues" evidence="1">
    <location>
        <begin position="134"/>
        <end position="150"/>
    </location>
</feature>
<accession>A0AAQ3T0V1</accession>
<dbReference type="Proteomes" id="UP001341281">
    <property type="component" value="Chromosome 03"/>
</dbReference>